<comment type="caution">
    <text evidence="5">The sequence shown here is derived from an EMBL/GenBank/DDBJ whole genome shotgun (WGS) entry which is preliminary data.</text>
</comment>
<evidence type="ECO:0000313" key="6">
    <source>
        <dbReference type="Proteomes" id="UP000621540"/>
    </source>
</evidence>
<keyword evidence="3" id="KW-1133">Transmembrane helix</keyword>
<gene>
    <name evidence="5" type="ORF">H8Z76_11225</name>
</gene>
<accession>A0ABR7ICB4</accession>
<evidence type="ECO:0000313" key="5">
    <source>
        <dbReference type="EMBL" id="MBC5754578.1"/>
    </source>
</evidence>
<reference evidence="5 6" key="1">
    <citation type="submission" date="2020-08" db="EMBL/GenBank/DDBJ databases">
        <title>Genome public.</title>
        <authorList>
            <person name="Liu C."/>
            <person name="Sun Q."/>
        </authorList>
    </citation>
    <scope>NUCLEOTIDE SEQUENCE [LARGE SCALE GENOMIC DNA]</scope>
    <source>
        <strain evidence="5 6">BX0805</strain>
    </source>
</reference>
<dbReference type="PROSITE" id="PS50076">
    <property type="entry name" value="DNAJ_2"/>
    <property type="match status" value="1"/>
</dbReference>
<evidence type="ECO:0000259" key="4">
    <source>
        <dbReference type="PROSITE" id="PS50076"/>
    </source>
</evidence>
<evidence type="ECO:0000256" key="2">
    <source>
        <dbReference type="SAM" id="MobiDB-lite"/>
    </source>
</evidence>
<keyword evidence="6" id="KW-1185">Reference proteome</keyword>
<evidence type="ECO:0000256" key="1">
    <source>
        <dbReference type="ARBA" id="ARBA00022705"/>
    </source>
</evidence>
<name>A0ABR7ICB4_9FIRM</name>
<proteinExistence type="predicted"/>
<feature type="domain" description="J" evidence="4">
    <location>
        <begin position="1"/>
        <end position="61"/>
    </location>
</feature>
<dbReference type="InterPro" id="IPR036869">
    <property type="entry name" value="J_dom_sf"/>
</dbReference>
<dbReference type="Gene3D" id="1.10.287.110">
    <property type="entry name" value="DnaJ domain"/>
    <property type="match status" value="1"/>
</dbReference>
<dbReference type="InterPro" id="IPR001623">
    <property type="entry name" value="DnaJ_domain"/>
</dbReference>
<sequence>MNWKILNIEPTSDKDRIRQAYAKEVKCWHPEEHPKEFRMLQEAYREALRLADQADPRDEIRFVPEDISQSGVREPQFRQDLQAKPEEPEREQPVFEKEPDCPEPEWKVNGRPAVCAEERRDYIRRTEEFLGQCRELIGNEIYANELGSWEYLFDRESGQKLYGQPRFWYEIAVFIDDIQKVTVWQMDAAVRWYLWQFAGQQIQNAEVLLFLKKALKVRKSDRGSYEQAEADQDRKEDMYALMREHDLDKKKKADQIAKLRDKKETGRGRSTCMGFLFLLAIFVVIRIILACYGKNRQEEQSQPAPPVMDYEQYNEYIKQQQSQIDQQKIDEMLDAMQSIQVTEQEATEN</sequence>
<protein>
    <submittedName>
        <fullName evidence="5">J domain-containing protein</fullName>
    </submittedName>
</protein>
<dbReference type="CDD" id="cd06257">
    <property type="entry name" value="DnaJ"/>
    <property type="match status" value="1"/>
</dbReference>
<keyword evidence="3" id="KW-0812">Transmembrane</keyword>
<keyword evidence="1" id="KW-0235">DNA replication</keyword>
<keyword evidence="3" id="KW-0472">Membrane</keyword>
<dbReference type="SUPFAM" id="SSF46565">
    <property type="entry name" value="Chaperone J-domain"/>
    <property type="match status" value="1"/>
</dbReference>
<dbReference type="RefSeq" id="WP_186982533.1">
    <property type="nucleotide sequence ID" value="NZ_JACOQH010000008.1"/>
</dbReference>
<dbReference type="Proteomes" id="UP000621540">
    <property type="component" value="Unassembled WGS sequence"/>
</dbReference>
<organism evidence="5 6">
    <name type="scientific">Roseburia yibonii</name>
    <dbReference type="NCBI Taxonomy" id="2763063"/>
    <lineage>
        <taxon>Bacteria</taxon>
        <taxon>Bacillati</taxon>
        <taxon>Bacillota</taxon>
        <taxon>Clostridia</taxon>
        <taxon>Lachnospirales</taxon>
        <taxon>Lachnospiraceae</taxon>
        <taxon>Roseburia</taxon>
    </lineage>
</organism>
<feature type="transmembrane region" description="Helical" evidence="3">
    <location>
        <begin position="273"/>
        <end position="292"/>
    </location>
</feature>
<dbReference type="EMBL" id="JACOQH010000008">
    <property type="protein sequence ID" value="MBC5754578.1"/>
    <property type="molecule type" value="Genomic_DNA"/>
</dbReference>
<feature type="region of interest" description="Disordered" evidence="2">
    <location>
        <begin position="81"/>
        <end position="105"/>
    </location>
</feature>
<evidence type="ECO:0000256" key="3">
    <source>
        <dbReference type="SAM" id="Phobius"/>
    </source>
</evidence>